<dbReference type="RefSeq" id="WP_069476854.1">
    <property type="nucleotide sequence ID" value="NZ_CP017111.1"/>
</dbReference>
<sequence>MRDFILQTVEPDAILQFNRYIDDALQLLGKRFVITLEKQEQWDDYVRRLDQLSEKNTLLALKIIVAIVYRDDYLLRHSKENMIGFLLKKQEAYFFNQTVSVKERIAFGMKVFKEHPSTVAYQFKNYFTQPLEQLFIELATEDPQYILEQFDALNDKPNRSYIFDFSEHRPISMLEFARKLKDIRPLLFVNALSHFLSYYNSDWQKEEEVDSTKIRDVSFELYNLIAQNICPEGTDIEKNLQLLVRFSCTDEPWYGDLCTRLWHIETQKKEMNKESLKNYFLIAINCVENSELTEAATKRFALWSESYQTFDMTNQKLFTEHISQISELIKDALQDTHSQMRNISFPITIERKILDDLPELCWNMTEWIYERDKKFYFQMHCVNFGFASSKIEKFEKRTKQMIDIFIERFTELMKTDIDASTEILGILLKKSSFRYKGHIDTILNHIYFLLEEIAPQRAKEEIDKVLADEEEYNRHYDRGGPYYWTPERAVMDSAAPEELLRKLSNSQNNERRKEIATNKNTPPDVLEQLCQDEYPEVRNRAINNKSLTIHILEKLSKDENIEVRARVALNGNMPVYLLEQLSQDENARVRSKVASNINTPIETFIKLSEDSEVMNLGEHNPVYQALRDDRASEKLLRNLSASKNDEIKKIIACHMKTPPDILEQLCQSENVKVRISVAKNKNTPANALKLLSWDKNADIQASVSVNPNTDIEVLRRLVNENNNWSSIADNPNISQDIIIRLSKSDDYSIRSSIAQNLKTSSEILRELSKDPAPHVRTSVAKNNNTPEDILNILSTDHGETTKKFRNEERIKIGEFQRSLLRQLWDNFNTINLLTKVFYHGTDQNERFEYHGKEIRKKVATNKNTSLKTLKNMLYDDDSSIVELVERVLKNREKDSK</sequence>
<dbReference type="EMBL" id="CP017111">
    <property type="protein sequence ID" value="AOO63844.1"/>
    <property type="molecule type" value="Genomic_DNA"/>
</dbReference>
<dbReference type="Proteomes" id="UP000094609">
    <property type="component" value="Chromosome"/>
</dbReference>
<dbReference type="STRING" id="1193502.SHALO_0042"/>
<name>A0A1D7TG54_9BACT</name>
<keyword evidence="2" id="KW-1185">Reference proteome</keyword>
<proteinExistence type="predicted"/>
<reference evidence="2" key="1">
    <citation type="submission" date="2016-08" db="EMBL/GenBank/DDBJ databases">
        <title>Complete genome sequence of the organohalide-respiring Epsilonproteobacterium Sulfurospirillum halorespirans.</title>
        <authorList>
            <person name="Goris T."/>
            <person name="Zimmermann J."/>
            <person name="Schenz B."/>
            <person name="Lemos M."/>
            <person name="Hackermueller J."/>
            <person name="Diekert G."/>
        </authorList>
    </citation>
    <scope>NUCLEOTIDE SEQUENCE [LARGE SCALE GENOMIC DNA]</scope>
    <source>
        <strain>DSM 13726</strain>
        <strain evidence="2">PCE-M2</strain>
    </source>
</reference>
<accession>A0A1D7TG54</accession>
<dbReference type="SUPFAM" id="SSF48371">
    <property type="entry name" value="ARM repeat"/>
    <property type="match status" value="2"/>
</dbReference>
<dbReference type="Gene3D" id="1.25.10.10">
    <property type="entry name" value="Leucine-rich Repeat Variant"/>
    <property type="match status" value="2"/>
</dbReference>
<dbReference type="InterPro" id="IPR011989">
    <property type="entry name" value="ARM-like"/>
</dbReference>
<organism evidence="1 2">
    <name type="scientific">Sulfurospirillum halorespirans DSM 13726</name>
    <dbReference type="NCBI Taxonomy" id="1193502"/>
    <lineage>
        <taxon>Bacteria</taxon>
        <taxon>Pseudomonadati</taxon>
        <taxon>Campylobacterota</taxon>
        <taxon>Epsilonproteobacteria</taxon>
        <taxon>Campylobacterales</taxon>
        <taxon>Sulfurospirillaceae</taxon>
        <taxon>Sulfurospirillum</taxon>
    </lineage>
</organism>
<evidence type="ECO:0008006" key="3">
    <source>
        <dbReference type="Google" id="ProtNLM"/>
    </source>
</evidence>
<evidence type="ECO:0000313" key="1">
    <source>
        <dbReference type="EMBL" id="AOO63844.1"/>
    </source>
</evidence>
<evidence type="ECO:0000313" key="2">
    <source>
        <dbReference type="Proteomes" id="UP000094609"/>
    </source>
</evidence>
<protein>
    <recommendedName>
        <fullName evidence="3">Leucine rich repeat variant</fullName>
    </recommendedName>
</protein>
<dbReference type="AlphaFoldDB" id="A0A1D7TG54"/>
<dbReference type="InterPro" id="IPR016024">
    <property type="entry name" value="ARM-type_fold"/>
</dbReference>
<gene>
    <name evidence="1" type="ORF">SHALO_0042</name>
</gene>
<dbReference type="KEGG" id="shal:SHALO_0042"/>